<evidence type="ECO:0000259" key="2">
    <source>
        <dbReference type="Pfam" id="PF08722"/>
    </source>
</evidence>
<dbReference type="CDD" id="cd22362">
    <property type="entry name" value="TnsA_endonuclease-like"/>
    <property type="match status" value="1"/>
</dbReference>
<evidence type="ECO:0000313" key="4">
    <source>
        <dbReference type="Proteomes" id="UP000018442"/>
    </source>
</evidence>
<dbReference type="Gene3D" id="1.10.10.10">
    <property type="entry name" value="Winged helix-like DNA-binding domain superfamily/Winged helix DNA-binding domain"/>
    <property type="match status" value="1"/>
</dbReference>
<dbReference type="EMBL" id="GG705012">
    <property type="protein sequence ID" value="EEY92670.1"/>
    <property type="molecule type" value="Genomic_DNA"/>
</dbReference>
<feature type="domain" description="TnsA endonuclease C-terminal" evidence="1">
    <location>
        <begin position="173"/>
        <end position="251"/>
    </location>
</feature>
<dbReference type="Gene3D" id="3.40.1350.10">
    <property type="match status" value="1"/>
</dbReference>
<dbReference type="AlphaFoldDB" id="D0SP06"/>
<dbReference type="Proteomes" id="UP000018442">
    <property type="component" value="Unassembled WGS sequence"/>
</dbReference>
<dbReference type="InterPro" id="IPR014833">
    <property type="entry name" value="TnsA_N"/>
</dbReference>
<accession>D0SP06</accession>
<dbReference type="InterPro" id="IPR036390">
    <property type="entry name" value="WH_DNA-bd_sf"/>
</dbReference>
<sequence length="280" mass="33405">MLISNEHNRCFFMLSVQQQQKWIKDGRGDGELSSYKPWLTVRDLSSLGRSHRVYGHKTKRTHHLLSDLELAIFLILEWNPLIQDIREQFPLRIEQTEEIAHLTCIPHPAVRGIKQIMSTDFYVFSSDAMNPRFSIQAKYQKDLEDIRTIEKLEIERRYWQSKEIPWQIITEQEIPKVVFDNIKWLYPAIRDNDHINLYDQIEFYVKQFHKYPNLSLINLAKKIDSSYDLEIGTSLSELRVLFAQRYFKFNLKLNYKDLVPPNIQLGNLTTWEEVRYAANQ</sequence>
<gene>
    <name evidence="3" type="ORF">HMPREF0026_02216</name>
</gene>
<keyword evidence="3" id="KW-0255">Endonuclease</keyword>
<dbReference type="SUPFAM" id="SSF52980">
    <property type="entry name" value="Restriction endonuclease-like"/>
    <property type="match status" value="1"/>
</dbReference>
<dbReference type="Pfam" id="PF08722">
    <property type="entry name" value="Tn7_TnsA-like_N"/>
    <property type="match status" value="1"/>
</dbReference>
<dbReference type="InterPro" id="IPR014832">
    <property type="entry name" value="TnsA_C"/>
</dbReference>
<dbReference type="GO" id="GO:0003676">
    <property type="term" value="F:nucleic acid binding"/>
    <property type="evidence" value="ECO:0007669"/>
    <property type="project" value="InterPro"/>
</dbReference>
<dbReference type="InterPro" id="IPR036388">
    <property type="entry name" value="WH-like_DNA-bd_sf"/>
</dbReference>
<dbReference type="HOGENOM" id="CLU_076083_0_0_6"/>
<dbReference type="GO" id="GO:0004519">
    <property type="term" value="F:endonuclease activity"/>
    <property type="evidence" value="ECO:0007669"/>
    <property type="project" value="UniProtKB-KW"/>
</dbReference>
<protein>
    <submittedName>
        <fullName evidence="3">TnsA endonuclease domain protein</fullName>
    </submittedName>
</protein>
<name>D0SP06_ACIJU</name>
<keyword evidence="3" id="KW-0378">Hydrolase</keyword>
<proteinExistence type="predicted"/>
<keyword evidence="3" id="KW-0540">Nuclease</keyword>
<dbReference type="InterPro" id="IPR011856">
    <property type="entry name" value="tRNA_endonuc-like_dom_sf"/>
</dbReference>
<dbReference type="SUPFAM" id="SSF46785">
    <property type="entry name" value="Winged helix' DNA-binding domain"/>
    <property type="match status" value="1"/>
</dbReference>
<evidence type="ECO:0000259" key="1">
    <source>
        <dbReference type="Pfam" id="PF08721"/>
    </source>
</evidence>
<feature type="domain" description="TnsA endonuclease N-terminal" evidence="2">
    <location>
        <begin position="79"/>
        <end position="171"/>
    </location>
</feature>
<evidence type="ECO:0000313" key="3">
    <source>
        <dbReference type="EMBL" id="EEY92670.1"/>
    </source>
</evidence>
<dbReference type="Pfam" id="PF08721">
    <property type="entry name" value="Tn7_Tnp_TnsA_C"/>
    <property type="match status" value="1"/>
</dbReference>
<dbReference type="InterPro" id="IPR011335">
    <property type="entry name" value="Restrct_endonuc-II-like"/>
</dbReference>
<reference evidence="4" key="1">
    <citation type="journal article" date="2012" name="PLoS ONE">
        <title>The success of Acinetobacter species; genetic, metabolic and virulence attributes.</title>
        <authorList>
            <person name="Peleg A.Y."/>
            <person name="de Breij A."/>
            <person name="Adams M.D."/>
            <person name="Cerqueira G.M."/>
            <person name="Mocali S."/>
            <person name="Galardini M."/>
            <person name="Nibbering P.H."/>
            <person name="Earl A.M."/>
            <person name="Ward D.V."/>
            <person name="Paterson D.L."/>
            <person name="Seifert H."/>
            <person name="Dijkshoorn L."/>
        </authorList>
    </citation>
    <scope>NUCLEOTIDE SEQUENCE [LARGE SCALE GENOMIC DNA]</scope>
    <source>
        <strain evidence="4">SH205</strain>
    </source>
</reference>
<organism evidence="3 4">
    <name type="scientific">Acinetobacter junii SH205</name>
    <dbReference type="NCBI Taxonomy" id="575587"/>
    <lineage>
        <taxon>Bacteria</taxon>
        <taxon>Pseudomonadati</taxon>
        <taxon>Pseudomonadota</taxon>
        <taxon>Gammaproteobacteria</taxon>
        <taxon>Moraxellales</taxon>
        <taxon>Moraxellaceae</taxon>
        <taxon>Acinetobacter</taxon>
    </lineage>
</organism>